<proteinExistence type="predicted"/>
<dbReference type="EMBL" id="JAUGZK010000001">
    <property type="protein sequence ID" value="MEE2022890.1"/>
    <property type="molecule type" value="Genomic_DNA"/>
</dbReference>
<dbReference type="RefSeq" id="WP_330086247.1">
    <property type="nucleotide sequence ID" value="NZ_JAUGZK010000001.1"/>
</dbReference>
<comment type="caution">
    <text evidence="1">The sequence shown here is derived from an EMBL/GenBank/DDBJ whole genome shotgun (WGS) entry which is preliminary data.</text>
</comment>
<organism evidence="1 2">
    <name type="scientific">Alkalimonas mucilaginosa</name>
    <dbReference type="NCBI Taxonomy" id="3057676"/>
    <lineage>
        <taxon>Bacteria</taxon>
        <taxon>Pseudomonadati</taxon>
        <taxon>Pseudomonadota</taxon>
        <taxon>Gammaproteobacteria</taxon>
        <taxon>Alkalimonas</taxon>
    </lineage>
</organism>
<keyword evidence="2" id="KW-1185">Reference proteome</keyword>
<evidence type="ECO:0000313" key="1">
    <source>
        <dbReference type="EMBL" id="MEE2022890.1"/>
    </source>
</evidence>
<sequence>MNKLLKICGWFFLAVLIALLALLVLALQTRPLVVSSYSVTPETAHSAEQLALRLRQAYGKTELTITSDEANALIAIARRLYPAVHGRVNIGNQQLLAAVSMPVMQDRLFLNVSALLLPSKQGLAVHEVRIGQLRLSGALTLRLVEWVGNYYLQPVGATQLLAAIQEVSFEQDVLMVRYQLPEQLQLGQVARLREQWQPYGDPKHIQHYYQLLARHHAENANLSDYLNVLFIEAARRAQQGSAVAENQAALLALAVFFGTSKFELLLGDIRSNNRYATAPPRVTLAGRLDLQQHFVYSAAIKTLTNKDIGYLAGEMKELLDANPGGSGFSFVDLLADIAGVRFAEIALGSEQSAAALQRFIVATHLTDADVLPDFRAFPEGIAYDTFREDFDTIESEAYNQLVTAITDALHSLPLYQLDSL</sequence>
<protein>
    <submittedName>
        <fullName evidence="1">Uncharacterized protein</fullName>
    </submittedName>
</protein>
<dbReference type="Proteomes" id="UP001339167">
    <property type="component" value="Unassembled WGS sequence"/>
</dbReference>
<reference evidence="1 2" key="1">
    <citation type="submission" date="2023-06" db="EMBL/GenBank/DDBJ databases">
        <title>Alkalimonas sp., MEB004 an alkaliphilic bacterium isolated from Lonar Lake, India.</title>
        <authorList>
            <person name="Joshi A."/>
            <person name="Thite S."/>
        </authorList>
    </citation>
    <scope>NUCLEOTIDE SEQUENCE [LARGE SCALE GENOMIC DNA]</scope>
    <source>
        <strain evidence="1 2">MEB004</strain>
    </source>
</reference>
<evidence type="ECO:0000313" key="2">
    <source>
        <dbReference type="Proteomes" id="UP001339167"/>
    </source>
</evidence>
<gene>
    <name evidence="1" type="ORF">QWF21_01420</name>
</gene>
<name>A0ABU7JB52_9GAMM</name>
<accession>A0ABU7JB52</accession>